<feature type="transmembrane region" description="Helical" evidence="8">
    <location>
        <begin position="1187"/>
        <end position="1209"/>
    </location>
</feature>
<reference evidence="10 11" key="1">
    <citation type="journal article" date="2016" name="Front. Microbiol.">
        <title>Genome and transcriptome sequences reveal the specific parasitism of the nematophagous Purpureocillium lilacinum 36-1.</title>
        <authorList>
            <person name="Xie J."/>
            <person name="Li S."/>
            <person name="Mo C."/>
            <person name="Xiao X."/>
            <person name="Peng D."/>
            <person name="Wang G."/>
            <person name="Xiao Y."/>
        </authorList>
    </citation>
    <scope>NUCLEOTIDE SEQUENCE [LARGE SCALE GENOMIC DNA]</scope>
    <source>
        <strain evidence="10 11">36-1</strain>
    </source>
</reference>
<feature type="domain" description="Major facilitator superfamily (MFS) profile" evidence="9">
    <location>
        <begin position="795"/>
        <end position="1282"/>
    </location>
</feature>
<feature type="region of interest" description="Disordered" evidence="7">
    <location>
        <begin position="743"/>
        <end position="786"/>
    </location>
</feature>
<feature type="region of interest" description="Disordered" evidence="7">
    <location>
        <begin position="238"/>
        <end position="374"/>
    </location>
</feature>
<feature type="compositionally biased region" description="Low complexity" evidence="7">
    <location>
        <begin position="746"/>
        <end position="758"/>
    </location>
</feature>
<dbReference type="Pfam" id="PF07690">
    <property type="entry name" value="MFS_1"/>
    <property type="match status" value="1"/>
</dbReference>
<evidence type="ECO:0000313" key="11">
    <source>
        <dbReference type="Proteomes" id="UP000245956"/>
    </source>
</evidence>
<feature type="transmembrane region" description="Helical" evidence="8">
    <location>
        <begin position="1010"/>
        <end position="1034"/>
    </location>
</feature>
<dbReference type="FunFam" id="1.20.1720.10:FF:000013">
    <property type="entry name" value="Related to multidrug resistance proteins"/>
    <property type="match status" value="1"/>
</dbReference>
<evidence type="ECO:0000256" key="3">
    <source>
        <dbReference type="ARBA" id="ARBA00022448"/>
    </source>
</evidence>
<feature type="transmembrane region" description="Helical" evidence="8">
    <location>
        <begin position="108"/>
        <end position="129"/>
    </location>
</feature>
<feature type="transmembrane region" description="Helical" evidence="8">
    <location>
        <begin position="830"/>
        <end position="848"/>
    </location>
</feature>
<feature type="transmembrane region" description="Helical" evidence="8">
    <location>
        <begin position="946"/>
        <end position="967"/>
    </location>
</feature>
<sequence>MHDAPSITDYSSGHEHDTTRAMGGVHSMLRMGRDGTGIRPGWASCGDELAMQVADDDGVRTGGLPIPNANAMNALPAWQAWQAWHCAAWLKNKTPPQGGPGFHPGGRVLTVLGMAASAAAAAAAALFFFGSWAVISIMITDDGIIHVETVLLRGTKGKGPPCDEESFSFFFLQDQTAMLATMASLSHCPSLCLPLVLTHLHTAAAGSSVPGDRHRLAPQEEQGSVACPVSSLAGAAGWQSQSRQWRELSGGTRFPSSTGLPSASGDAQSRSSRTAMTLPPLPSPVPQESAHIARARARDSGAPPTKGAARPDGKERKKAAGVPGARAWPAACEQSREDTCGRVGGTNGARQGTRTLQVRKPASQSTTRSVDSHGSAASTAITRVLYSTVQGGAILYWAADPRLTPAAPLAGQSKWRVCLAFASPFPGLCHASTGPPIFDMSTQASVVTVGVPRHVQPPKHVLALTVPTRLLLTPHPHYFHVRNTRRRRRSARCAMQCAAGACVQPATLTLPAGERSIWRCTNKKKTAPAEEVCLRACIQRLDLIVHHLSAGHGGHESLSALPVSRRRSRTAFAPPYRGLMYYVKGWTAAHHVTLYALPGVRRRLSKSVEPRQPHLNPRQSPKTAFAPRLRPKSVFRSNCRLGIHARKQRNKTATPDSKANAVHTSIGGRIRGMAAPTANNGQQRTMGTEAEAGRAGKAPPGGPNHHCSHEALRFPASVISMSGAAARLAPDALPATVIPAPTETSPLLGHGHLPNGNGDAVDNDGQVEAGDGANGPPKDPPRDGNPAMAKKMHLFLPAVGIGLFLVAIDQLLTVATYAKIGNELNSLNNISWIATSYFLTLTSFQPLYGKLSDIFGRKECLLFAYAVFAVGCVGCGLARDMVQLCVSRAVAGIGGGGMNAVVSILLSDIVPLRERGIWQGYLNIIFAAGTSTGAPLGGFLADSIGWRWSFLAQAPLCIIAWLAVYFVLDVPRPDQSHWLQKIRKVDFLGALVLVLAVVALLVGLDSGSNLGWSHLITVLSLALAPLLFALFVLIEVRFATHPFAPGHIIFDRGLIACYLANFFGMAGQFGLLFFLPLYFQAVESYSATVSGSLLVPAMVAGVLASIGGGWVIKRTGKFYAITIAGYGLQALGILPLAVALWYKATVGEVTSLMMSAFGSGSGITTTLIGLLANASTEDTAVVVACSYLFRSLGSSIGISISSAVLQQVLRTQLAARLPNGDEARRIEEHVRQNIDYIRDLPPRIAEQVRSSYQIATLGAFVPTLVFSSVAFLVTFWVREKSLKR</sequence>
<feature type="transmembrane region" description="Helical" evidence="8">
    <location>
        <begin position="1118"/>
        <end position="1142"/>
    </location>
</feature>
<name>A0A2U3EJJ2_PURLI</name>
<feature type="transmembrane region" description="Helical" evidence="8">
    <location>
        <begin position="1252"/>
        <end position="1277"/>
    </location>
</feature>
<feature type="transmembrane region" description="Helical" evidence="8">
    <location>
        <begin position="860"/>
        <end position="879"/>
    </location>
</feature>
<keyword evidence="5 8" id="KW-1133">Transmembrane helix</keyword>
<comment type="similarity">
    <text evidence="2">Belongs to the major facilitator superfamily.</text>
</comment>
<evidence type="ECO:0000256" key="8">
    <source>
        <dbReference type="SAM" id="Phobius"/>
    </source>
</evidence>
<dbReference type="Gene3D" id="1.20.1720.10">
    <property type="entry name" value="Multidrug resistance protein D"/>
    <property type="match status" value="1"/>
</dbReference>
<dbReference type="PROSITE" id="PS50850">
    <property type="entry name" value="MFS"/>
    <property type="match status" value="1"/>
</dbReference>
<dbReference type="GO" id="GO:0046943">
    <property type="term" value="F:carboxylic acid transmembrane transporter activity"/>
    <property type="evidence" value="ECO:0007669"/>
    <property type="project" value="UniProtKB-ARBA"/>
</dbReference>
<dbReference type="Gene3D" id="1.20.1250.20">
    <property type="entry name" value="MFS general substrate transporter like domains"/>
    <property type="match status" value="1"/>
</dbReference>
<comment type="subcellular location">
    <subcellularLocation>
        <location evidence="1">Endomembrane system</location>
        <topology evidence="1">Multi-pass membrane protein</topology>
    </subcellularLocation>
</comment>
<keyword evidence="3" id="KW-0813">Transport</keyword>
<feature type="transmembrane region" description="Helical" evidence="8">
    <location>
        <begin position="1085"/>
        <end position="1106"/>
    </location>
</feature>
<feature type="transmembrane region" description="Helical" evidence="8">
    <location>
        <begin position="1055"/>
        <end position="1079"/>
    </location>
</feature>
<protein>
    <recommendedName>
        <fullName evidence="9">Major facilitator superfamily (MFS) profile domain-containing protein</fullName>
    </recommendedName>
</protein>
<dbReference type="GO" id="GO:0000329">
    <property type="term" value="C:fungal-type vacuole membrane"/>
    <property type="evidence" value="ECO:0007669"/>
    <property type="project" value="TreeGrafter"/>
</dbReference>
<dbReference type="InterPro" id="IPR020846">
    <property type="entry name" value="MFS_dom"/>
</dbReference>
<evidence type="ECO:0000256" key="7">
    <source>
        <dbReference type="SAM" id="MobiDB-lite"/>
    </source>
</evidence>
<dbReference type="GO" id="GO:0015174">
    <property type="term" value="F:basic amino acid transmembrane transporter activity"/>
    <property type="evidence" value="ECO:0007669"/>
    <property type="project" value="TreeGrafter"/>
</dbReference>
<evidence type="ECO:0000256" key="1">
    <source>
        <dbReference type="ARBA" id="ARBA00004127"/>
    </source>
</evidence>
<feature type="compositionally biased region" description="Polar residues" evidence="7">
    <location>
        <begin position="677"/>
        <end position="686"/>
    </location>
</feature>
<feature type="transmembrane region" description="Helical" evidence="8">
    <location>
        <begin position="987"/>
        <end position="1004"/>
    </location>
</feature>
<feature type="compositionally biased region" description="Polar residues" evidence="7">
    <location>
        <begin position="254"/>
        <end position="275"/>
    </location>
</feature>
<dbReference type="InterPro" id="IPR036259">
    <property type="entry name" value="MFS_trans_sf"/>
</dbReference>
<evidence type="ECO:0000256" key="5">
    <source>
        <dbReference type="ARBA" id="ARBA00022989"/>
    </source>
</evidence>
<dbReference type="PANTHER" id="PTHR23501">
    <property type="entry name" value="MAJOR FACILITATOR SUPERFAMILY"/>
    <property type="match status" value="1"/>
</dbReference>
<evidence type="ECO:0000256" key="4">
    <source>
        <dbReference type="ARBA" id="ARBA00022692"/>
    </source>
</evidence>
<evidence type="ECO:0000313" key="10">
    <source>
        <dbReference type="EMBL" id="PWI74652.1"/>
    </source>
</evidence>
<dbReference type="Proteomes" id="UP000245956">
    <property type="component" value="Unassembled WGS sequence"/>
</dbReference>
<dbReference type="CDD" id="cd17502">
    <property type="entry name" value="MFS_Azr1_MDR_like"/>
    <property type="match status" value="1"/>
</dbReference>
<keyword evidence="4 8" id="KW-0812">Transmembrane</keyword>
<evidence type="ECO:0000259" key="9">
    <source>
        <dbReference type="PROSITE" id="PS50850"/>
    </source>
</evidence>
<feature type="compositionally biased region" description="Polar residues" evidence="7">
    <location>
        <begin position="348"/>
        <end position="369"/>
    </location>
</feature>
<proteinExistence type="inferred from homology"/>
<feature type="region of interest" description="Disordered" evidence="7">
    <location>
        <begin position="671"/>
        <end position="705"/>
    </location>
</feature>
<feature type="transmembrane region" description="Helical" evidence="8">
    <location>
        <begin position="1154"/>
        <end position="1175"/>
    </location>
</feature>
<feature type="transmembrane region" description="Helical" evidence="8">
    <location>
        <begin position="794"/>
        <end position="818"/>
    </location>
</feature>
<evidence type="ECO:0000256" key="2">
    <source>
        <dbReference type="ARBA" id="ARBA00008335"/>
    </source>
</evidence>
<evidence type="ECO:0000256" key="6">
    <source>
        <dbReference type="ARBA" id="ARBA00023136"/>
    </source>
</evidence>
<dbReference type="InterPro" id="IPR011701">
    <property type="entry name" value="MFS"/>
</dbReference>
<gene>
    <name evidence="10" type="ORF">PCL_07966</name>
</gene>
<dbReference type="GO" id="GO:0012505">
    <property type="term" value="C:endomembrane system"/>
    <property type="evidence" value="ECO:0007669"/>
    <property type="project" value="UniProtKB-SubCell"/>
</dbReference>
<comment type="caution">
    <text evidence="10">The sequence shown here is derived from an EMBL/GenBank/DDBJ whole genome shotgun (WGS) entry which is preliminary data.</text>
</comment>
<feature type="region of interest" description="Disordered" evidence="7">
    <location>
        <begin position="606"/>
        <end position="629"/>
    </location>
</feature>
<accession>A0A2U3EJJ2</accession>
<dbReference type="EMBL" id="LCWV01000003">
    <property type="protein sequence ID" value="PWI74652.1"/>
    <property type="molecule type" value="Genomic_DNA"/>
</dbReference>
<dbReference type="SUPFAM" id="SSF103473">
    <property type="entry name" value="MFS general substrate transporter"/>
    <property type="match status" value="1"/>
</dbReference>
<keyword evidence="6 8" id="KW-0472">Membrane</keyword>
<feature type="transmembrane region" description="Helical" evidence="8">
    <location>
        <begin position="891"/>
        <end position="909"/>
    </location>
</feature>
<dbReference type="PANTHER" id="PTHR23501:SF84">
    <property type="entry name" value="VACUOLAR MEMBRANE AMINO ACID UPTAKE TRANSPORTER FNX2"/>
    <property type="match status" value="1"/>
</dbReference>
<organism evidence="10 11">
    <name type="scientific">Purpureocillium lilacinum</name>
    <name type="common">Paecilomyces lilacinus</name>
    <dbReference type="NCBI Taxonomy" id="33203"/>
    <lineage>
        <taxon>Eukaryota</taxon>
        <taxon>Fungi</taxon>
        <taxon>Dikarya</taxon>
        <taxon>Ascomycota</taxon>
        <taxon>Pezizomycotina</taxon>
        <taxon>Sordariomycetes</taxon>
        <taxon>Hypocreomycetidae</taxon>
        <taxon>Hypocreales</taxon>
        <taxon>Ophiocordycipitaceae</taxon>
        <taxon>Purpureocillium</taxon>
    </lineage>
</organism>